<dbReference type="EMBL" id="JBBMFS010000014">
    <property type="protein sequence ID" value="MEQ2555921.1"/>
    <property type="molecule type" value="Genomic_DNA"/>
</dbReference>
<gene>
    <name evidence="3" type="ORF">WMO37_13060</name>
</gene>
<evidence type="ECO:0000313" key="3">
    <source>
        <dbReference type="EMBL" id="MEQ2555921.1"/>
    </source>
</evidence>
<name>A0ABV1H8A4_9FIRM</name>
<organism evidence="3 4">
    <name type="scientific">Lachnospira intestinalis</name>
    <dbReference type="NCBI Taxonomy" id="3133158"/>
    <lineage>
        <taxon>Bacteria</taxon>
        <taxon>Bacillati</taxon>
        <taxon>Bacillota</taxon>
        <taxon>Clostridia</taxon>
        <taxon>Lachnospirales</taxon>
        <taxon>Lachnospiraceae</taxon>
        <taxon>Lachnospira</taxon>
    </lineage>
</organism>
<evidence type="ECO:0000313" key="4">
    <source>
        <dbReference type="Proteomes" id="UP001546774"/>
    </source>
</evidence>
<evidence type="ECO:0000256" key="1">
    <source>
        <dbReference type="ARBA" id="ARBA00007637"/>
    </source>
</evidence>
<accession>A0ABV1H8A4</accession>
<dbReference type="InterPro" id="IPR001509">
    <property type="entry name" value="Epimerase_deHydtase"/>
</dbReference>
<sequence length="305" mass="33166">MKRAVITGPTGAIGTALIAELISHGIEVEAVVRPDSRRTDNIPKSPLVHIVPCDLKELKTLHEKIEHADVFYHFGWDGTFGNSRNNAYGQLENVRYALDAVEAAAALGCTTFVGAGSQAEYGRVEGSLNASTPAFPENGYGIAKLCTGQMTKILCEQKGIRHIWTRILSIYGPFDGAKTMVMSTIVSLLKGGRPQCTAGEQMWDYLYSADAGYAMYLLGEKGVSGKTYCIGGGTARPLREYIEAIRDAAAPGAEIGFGEIPYQEKQVMYLCADISDLEKDTGFAPRVTFAEGIEKTVDWCRKNYV</sequence>
<dbReference type="Pfam" id="PF01370">
    <property type="entry name" value="Epimerase"/>
    <property type="match status" value="1"/>
</dbReference>
<comment type="caution">
    <text evidence="3">The sequence shown here is derived from an EMBL/GenBank/DDBJ whole genome shotgun (WGS) entry which is preliminary data.</text>
</comment>
<evidence type="ECO:0000259" key="2">
    <source>
        <dbReference type="Pfam" id="PF01370"/>
    </source>
</evidence>
<dbReference type="Gene3D" id="3.40.50.720">
    <property type="entry name" value="NAD(P)-binding Rossmann-like Domain"/>
    <property type="match status" value="1"/>
</dbReference>
<dbReference type="PANTHER" id="PTHR43000">
    <property type="entry name" value="DTDP-D-GLUCOSE 4,6-DEHYDRATASE-RELATED"/>
    <property type="match status" value="1"/>
</dbReference>
<dbReference type="SUPFAM" id="SSF51735">
    <property type="entry name" value="NAD(P)-binding Rossmann-fold domains"/>
    <property type="match status" value="1"/>
</dbReference>
<dbReference type="Proteomes" id="UP001546774">
    <property type="component" value="Unassembled WGS sequence"/>
</dbReference>
<keyword evidence="4" id="KW-1185">Reference proteome</keyword>
<feature type="domain" description="NAD-dependent epimerase/dehydratase" evidence="2">
    <location>
        <begin position="5"/>
        <end position="231"/>
    </location>
</feature>
<comment type="similarity">
    <text evidence="1">Belongs to the NAD(P)-dependent epimerase/dehydratase family.</text>
</comment>
<proteinExistence type="inferred from homology"/>
<dbReference type="InterPro" id="IPR036291">
    <property type="entry name" value="NAD(P)-bd_dom_sf"/>
</dbReference>
<protein>
    <submittedName>
        <fullName evidence="3">NAD(P)-dependent oxidoreductase</fullName>
    </submittedName>
</protein>
<reference evidence="3" key="1">
    <citation type="submission" date="2024-03" db="EMBL/GenBank/DDBJ databases">
        <title>Human intestinal bacterial collection.</title>
        <authorList>
            <person name="Pauvert C."/>
            <person name="Hitch T.C.A."/>
            <person name="Clavel T."/>
        </authorList>
    </citation>
    <scope>NUCLEOTIDE SEQUENCE [LARGE SCALE GENOMIC DNA]</scope>
    <source>
        <strain evidence="3">CLA-AA-H89B</strain>
    </source>
</reference>